<dbReference type="AlphaFoldDB" id="A0A445B6B7"/>
<name>A0A445B6B7_ARAHY</name>
<accession>A0A445B6B7</accession>
<gene>
    <name evidence="1" type="ORF">Ahy_A10g048960</name>
</gene>
<evidence type="ECO:0000313" key="1">
    <source>
        <dbReference type="EMBL" id="RYR34212.1"/>
    </source>
</evidence>
<keyword evidence="2" id="KW-1185">Reference proteome</keyword>
<evidence type="ECO:0000313" key="2">
    <source>
        <dbReference type="Proteomes" id="UP000289738"/>
    </source>
</evidence>
<organism evidence="1 2">
    <name type="scientific">Arachis hypogaea</name>
    <name type="common">Peanut</name>
    <dbReference type="NCBI Taxonomy" id="3818"/>
    <lineage>
        <taxon>Eukaryota</taxon>
        <taxon>Viridiplantae</taxon>
        <taxon>Streptophyta</taxon>
        <taxon>Embryophyta</taxon>
        <taxon>Tracheophyta</taxon>
        <taxon>Spermatophyta</taxon>
        <taxon>Magnoliopsida</taxon>
        <taxon>eudicotyledons</taxon>
        <taxon>Gunneridae</taxon>
        <taxon>Pentapetalae</taxon>
        <taxon>rosids</taxon>
        <taxon>fabids</taxon>
        <taxon>Fabales</taxon>
        <taxon>Fabaceae</taxon>
        <taxon>Papilionoideae</taxon>
        <taxon>50 kb inversion clade</taxon>
        <taxon>dalbergioids sensu lato</taxon>
        <taxon>Dalbergieae</taxon>
        <taxon>Pterocarpus clade</taxon>
        <taxon>Arachis</taxon>
    </lineage>
</organism>
<comment type="caution">
    <text evidence="1">The sequence shown here is derived from an EMBL/GenBank/DDBJ whole genome shotgun (WGS) entry which is preliminary data.</text>
</comment>
<protein>
    <submittedName>
        <fullName evidence="1">Uncharacterized protein</fullName>
    </submittedName>
</protein>
<sequence length="173" mass="20335">MYTPIKYYDKVFEIYDTDKEIKKHTESAKEKLKNFLNIKERWNDEPITLHLTSCAMGYNFEIGLSNQSTISRGTSTRGTKYKTTMYDILESEMKRMSQGIQALAEIMKDGNHFYERSIDIAKKQAITTKEQVHVDKEQQSKPRIYSENDMWTEIENVGVMSKLHKKCLPLFMQ</sequence>
<dbReference type="Proteomes" id="UP000289738">
    <property type="component" value="Chromosome A10"/>
</dbReference>
<proteinExistence type="predicted"/>
<dbReference type="EMBL" id="SDMP01000010">
    <property type="protein sequence ID" value="RYR34212.1"/>
    <property type="molecule type" value="Genomic_DNA"/>
</dbReference>
<reference evidence="1 2" key="1">
    <citation type="submission" date="2019-01" db="EMBL/GenBank/DDBJ databases">
        <title>Sequencing of cultivated peanut Arachis hypogaea provides insights into genome evolution and oil improvement.</title>
        <authorList>
            <person name="Chen X."/>
        </authorList>
    </citation>
    <scope>NUCLEOTIDE SEQUENCE [LARGE SCALE GENOMIC DNA]</scope>
    <source>
        <strain evidence="2">cv. Fuhuasheng</strain>
        <tissue evidence="1">Leaves</tissue>
    </source>
</reference>